<accession>A0A252EDF9</accession>
<dbReference type="EMBL" id="JOOZ01000219">
    <property type="protein sequence ID" value="OUL64449.1"/>
    <property type="molecule type" value="Genomic_DNA"/>
</dbReference>
<reference evidence="1 2" key="1">
    <citation type="submission" date="2014-06" db="EMBL/GenBank/DDBJ databases">
        <authorList>
            <person name="Ju J."/>
            <person name="Zhang J."/>
        </authorList>
    </citation>
    <scope>NUCLEOTIDE SEQUENCE [LARGE SCALE GENOMIC DNA]</scope>
    <source>
        <strain evidence="1">DmL_050</strain>
    </source>
</reference>
<organism evidence="1 2">
    <name type="scientific">Acetobacter senegalensis</name>
    <dbReference type="NCBI Taxonomy" id="446692"/>
    <lineage>
        <taxon>Bacteria</taxon>
        <taxon>Pseudomonadati</taxon>
        <taxon>Pseudomonadota</taxon>
        <taxon>Alphaproteobacteria</taxon>
        <taxon>Acetobacterales</taxon>
        <taxon>Acetobacteraceae</taxon>
        <taxon>Acetobacter</taxon>
    </lineage>
</organism>
<sequence>MDKVPELFLLRSGDMLKRFLHNPADSKRYIFVVASSAASNLNITLGRWCDCHAKCDCDLITIFRISKH</sequence>
<comment type="caution">
    <text evidence="1">The sequence shown here is derived from an EMBL/GenBank/DDBJ whole genome shotgun (WGS) entry which is preliminary data.</text>
</comment>
<evidence type="ECO:0000313" key="2">
    <source>
        <dbReference type="Proteomes" id="UP000195072"/>
    </source>
</evidence>
<evidence type="ECO:0000313" key="1">
    <source>
        <dbReference type="EMBL" id="OUL64449.1"/>
    </source>
</evidence>
<name>A0A252EDF9_9PROT</name>
<protein>
    <submittedName>
        <fullName evidence="1">Uncharacterized protein</fullName>
    </submittedName>
</protein>
<gene>
    <name evidence="1" type="ORF">HK16_06275</name>
</gene>
<proteinExistence type="predicted"/>
<dbReference type="AlphaFoldDB" id="A0A252EDF9"/>
<dbReference type="Proteomes" id="UP000195072">
    <property type="component" value="Unassembled WGS sequence"/>
</dbReference>